<proteinExistence type="predicted"/>
<feature type="compositionally biased region" description="Polar residues" evidence="1">
    <location>
        <begin position="17"/>
        <end position="29"/>
    </location>
</feature>
<feature type="region of interest" description="Disordered" evidence="1">
    <location>
        <begin position="1"/>
        <end position="29"/>
    </location>
</feature>
<protein>
    <submittedName>
        <fullName evidence="2">Ankyrin repeat-containing protein</fullName>
    </submittedName>
</protein>
<comment type="caution">
    <text evidence="2">The sequence shown here is derived from an EMBL/GenBank/DDBJ whole genome shotgun (WGS) entry which is preliminary data.</text>
</comment>
<keyword evidence="3" id="KW-1185">Reference proteome</keyword>
<dbReference type="Proteomes" id="UP001243330">
    <property type="component" value="Unassembled WGS sequence"/>
</dbReference>
<name>A0AAD9ABX9_9PEZI</name>
<dbReference type="SUPFAM" id="SSF48403">
    <property type="entry name" value="Ankyrin repeat"/>
    <property type="match status" value="1"/>
</dbReference>
<evidence type="ECO:0000313" key="3">
    <source>
        <dbReference type="Proteomes" id="UP001243330"/>
    </source>
</evidence>
<reference evidence="2" key="1">
    <citation type="submission" date="2023-01" db="EMBL/GenBank/DDBJ databases">
        <title>Colletotrichum chrysophilum M932 genome sequence.</title>
        <authorList>
            <person name="Baroncelli R."/>
        </authorList>
    </citation>
    <scope>NUCLEOTIDE SEQUENCE</scope>
    <source>
        <strain evidence="2">M932</strain>
    </source>
</reference>
<accession>A0AAD9ABX9</accession>
<dbReference type="InterPro" id="IPR036770">
    <property type="entry name" value="Ankyrin_rpt-contain_sf"/>
</dbReference>
<evidence type="ECO:0000313" key="2">
    <source>
        <dbReference type="EMBL" id="KAK1842689.1"/>
    </source>
</evidence>
<evidence type="ECO:0000256" key="1">
    <source>
        <dbReference type="SAM" id="MobiDB-lite"/>
    </source>
</evidence>
<dbReference type="EMBL" id="JAQOWY010000400">
    <property type="protein sequence ID" value="KAK1842689.1"/>
    <property type="molecule type" value="Genomic_DNA"/>
</dbReference>
<organism evidence="2 3">
    <name type="scientific">Colletotrichum chrysophilum</name>
    <dbReference type="NCBI Taxonomy" id="1836956"/>
    <lineage>
        <taxon>Eukaryota</taxon>
        <taxon>Fungi</taxon>
        <taxon>Dikarya</taxon>
        <taxon>Ascomycota</taxon>
        <taxon>Pezizomycotina</taxon>
        <taxon>Sordariomycetes</taxon>
        <taxon>Hypocreomycetidae</taxon>
        <taxon>Glomerellales</taxon>
        <taxon>Glomerellaceae</taxon>
        <taxon>Colletotrichum</taxon>
        <taxon>Colletotrichum gloeosporioides species complex</taxon>
    </lineage>
</organism>
<dbReference type="AlphaFoldDB" id="A0AAD9ABX9"/>
<dbReference type="Gene3D" id="1.25.40.20">
    <property type="entry name" value="Ankyrin repeat-containing domain"/>
    <property type="match status" value="1"/>
</dbReference>
<feature type="region of interest" description="Disordered" evidence="1">
    <location>
        <begin position="132"/>
        <end position="210"/>
    </location>
</feature>
<gene>
    <name evidence="2" type="ORF">CCHR01_14696</name>
</gene>
<sequence>MDHFRRINGYTRGGGTNATSNNTKEQRLNVSSQAMSDNATVYYSASEGSTDDESTSESDLDDEDFRLLGQGSASFIAPSAESSTGSRVWDTTGNNTSLETLATTCTEASEPLQQKFVLIPERLDVFQYQVPSSQGNSAPALPTEEPLFPCVNLGHRKDIPPPPSLQPGEPTQVSQNHGPPVTQRRSTADKRRRHRTSSRRASNIASKRSAISLAHRTAGPEVIKTALTKACKKPSPSSTLVEALVSLVTERGLQSTSFYKQPILDCVKLATKKHNKCLRIILEALGSDKKRMLDKIQRSDGNLLRLILTRTDREPLTRYNVKAMEMLLNAGVDPNDTANGTRPALLHQAVDVGVSRAVSLLLSWGADPQIRNSAGLNALDLAKQCARNVDGAEDECQKMDREKILTHLMSITS</sequence>